<protein>
    <recommendedName>
        <fullName evidence="1">tRNA-uridine aminocarboxypropyltransferase</fullName>
        <ecNumber evidence="1">2.5.1.25</ecNumber>
    </recommendedName>
</protein>
<dbReference type="PANTHER" id="PTHR21392">
    <property type="entry name" value="TRNA-URIDINE AMINOCARBOXYPROPYLTRANSFERASE 2"/>
    <property type="match status" value="1"/>
</dbReference>
<keyword evidence="4" id="KW-0819">tRNA processing</keyword>
<evidence type="ECO:0000256" key="2">
    <source>
        <dbReference type="ARBA" id="ARBA00022679"/>
    </source>
</evidence>
<evidence type="ECO:0000313" key="10">
    <source>
        <dbReference type="Proteomes" id="UP001488838"/>
    </source>
</evidence>
<evidence type="ECO:0000256" key="3">
    <source>
        <dbReference type="ARBA" id="ARBA00022691"/>
    </source>
</evidence>
<dbReference type="PANTHER" id="PTHR21392:SF0">
    <property type="entry name" value="TRNA-URIDINE AMINOCARBOXYPROPYLTRANSFERASE 2"/>
    <property type="match status" value="1"/>
</dbReference>
<evidence type="ECO:0000256" key="5">
    <source>
        <dbReference type="ARBA" id="ARBA00034489"/>
    </source>
</evidence>
<evidence type="ECO:0000256" key="1">
    <source>
        <dbReference type="ARBA" id="ARBA00012386"/>
    </source>
</evidence>
<dbReference type="InterPro" id="IPR039262">
    <property type="entry name" value="DTWD2/TAPT"/>
</dbReference>
<reference evidence="9 10" key="1">
    <citation type="journal article" date="2023" name="bioRxiv">
        <title>Conserved and derived expression patterns and positive selection on dental genes reveal complex evolutionary context of ever-growing rodent molars.</title>
        <authorList>
            <person name="Calamari Z.T."/>
            <person name="Song A."/>
            <person name="Cohen E."/>
            <person name="Akter M."/>
            <person name="Roy R.D."/>
            <person name="Hallikas O."/>
            <person name="Christensen M.M."/>
            <person name="Li P."/>
            <person name="Marangoni P."/>
            <person name="Jernvall J."/>
            <person name="Klein O.D."/>
        </authorList>
    </citation>
    <scope>NUCLEOTIDE SEQUENCE [LARGE SCALE GENOMIC DNA]</scope>
    <source>
        <strain evidence="9">V071</strain>
    </source>
</reference>
<dbReference type="EC" id="2.5.1.25" evidence="1"/>
<feature type="region of interest" description="Disordered" evidence="7">
    <location>
        <begin position="1"/>
        <end position="55"/>
    </location>
</feature>
<gene>
    <name evidence="9" type="ORF">U0070_024649</name>
</gene>
<proteinExistence type="inferred from homology"/>
<evidence type="ECO:0000256" key="6">
    <source>
        <dbReference type="ARBA" id="ARBA00048718"/>
    </source>
</evidence>
<dbReference type="GO" id="GO:0016432">
    <property type="term" value="F:tRNA-uridine aminocarboxypropyltransferase activity"/>
    <property type="evidence" value="ECO:0007669"/>
    <property type="project" value="UniProtKB-EC"/>
</dbReference>
<dbReference type="EMBL" id="JBBHLL010000014">
    <property type="protein sequence ID" value="KAK7831361.1"/>
    <property type="molecule type" value="Genomic_DNA"/>
</dbReference>
<name>A0AAW0JYQ9_MYOGA</name>
<feature type="domain" description="DTW" evidence="8">
    <location>
        <begin position="65"/>
        <end position="160"/>
    </location>
</feature>
<dbReference type="Pfam" id="PF03942">
    <property type="entry name" value="DTW"/>
    <property type="match status" value="1"/>
</dbReference>
<dbReference type="SMART" id="SM01144">
    <property type="entry name" value="DTW"/>
    <property type="match status" value="1"/>
</dbReference>
<keyword evidence="3" id="KW-0949">S-adenosyl-L-methionine</keyword>
<organism evidence="9 10">
    <name type="scientific">Myodes glareolus</name>
    <name type="common">Bank vole</name>
    <name type="synonym">Clethrionomys glareolus</name>
    <dbReference type="NCBI Taxonomy" id="447135"/>
    <lineage>
        <taxon>Eukaryota</taxon>
        <taxon>Metazoa</taxon>
        <taxon>Chordata</taxon>
        <taxon>Craniata</taxon>
        <taxon>Vertebrata</taxon>
        <taxon>Euteleostomi</taxon>
        <taxon>Mammalia</taxon>
        <taxon>Eutheria</taxon>
        <taxon>Euarchontoglires</taxon>
        <taxon>Glires</taxon>
        <taxon>Rodentia</taxon>
        <taxon>Myomorpha</taxon>
        <taxon>Muroidea</taxon>
        <taxon>Cricetidae</taxon>
        <taxon>Arvicolinae</taxon>
        <taxon>Myodes</taxon>
    </lineage>
</organism>
<sequence length="164" mass="17955">MEPQEEARTLAAFVPRPPGASGSPTRDEEEPPKGSAAPMEAPAGAEGDGAGADGLWGLPVERAERRPECSRCSRPQKVCLCPYLPVYPLQISTRLYIVQHPAEESKVLRTVPLLAACLPPDKCTVKIGRRFSEERLVLSVFIVFLQMTGLHSPLQLTHVSPFIW</sequence>
<comment type="similarity">
    <text evidence="5">Belongs to the TDD superfamily. DTWD2 family.</text>
</comment>
<dbReference type="Proteomes" id="UP001488838">
    <property type="component" value="Unassembled WGS sequence"/>
</dbReference>
<dbReference type="AlphaFoldDB" id="A0AAW0JYQ9"/>
<dbReference type="InterPro" id="IPR005636">
    <property type="entry name" value="DTW"/>
</dbReference>
<evidence type="ECO:0000256" key="7">
    <source>
        <dbReference type="SAM" id="MobiDB-lite"/>
    </source>
</evidence>
<comment type="catalytic activity">
    <reaction evidence="6">
        <text>a uridine in tRNA + S-adenosyl-L-methionine = a 3-[(3S)-3-amino-3-carboxypropyl]uridine in tRNA + S-methyl-5'-thioadenosine + H(+)</text>
        <dbReference type="Rhea" id="RHEA:62432"/>
        <dbReference type="Rhea" id="RHEA-COMP:13339"/>
        <dbReference type="Rhea" id="RHEA-COMP:16092"/>
        <dbReference type="ChEBI" id="CHEBI:15378"/>
        <dbReference type="ChEBI" id="CHEBI:17509"/>
        <dbReference type="ChEBI" id="CHEBI:59789"/>
        <dbReference type="ChEBI" id="CHEBI:65315"/>
        <dbReference type="ChEBI" id="CHEBI:82930"/>
        <dbReference type="EC" id="2.5.1.25"/>
    </reaction>
</comment>
<evidence type="ECO:0000256" key="4">
    <source>
        <dbReference type="ARBA" id="ARBA00022694"/>
    </source>
</evidence>
<accession>A0AAW0JYQ9</accession>
<keyword evidence="2" id="KW-0808">Transferase</keyword>
<comment type="caution">
    <text evidence="9">The sequence shown here is derived from an EMBL/GenBank/DDBJ whole genome shotgun (WGS) entry which is preliminary data.</text>
</comment>
<evidence type="ECO:0000259" key="8">
    <source>
        <dbReference type="SMART" id="SM01144"/>
    </source>
</evidence>
<keyword evidence="10" id="KW-1185">Reference proteome</keyword>
<feature type="compositionally biased region" description="Low complexity" evidence="7">
    <location>
        <begin position="36"/>
        <end position="45"/>
    </location>
</feature>
<evidence type="ECO:0000313" key="9">
    <source>
        <dbReference type="EMBL" id="KAK7831361.1"/>
    </source>
</evidence>
<dbReference type="GO" id="GO:0008033">
    <property type="term" value="P:tRNA processing"/>
    <property type="evidence" value="ECO:0007669"/>
    <property type="project" value="UniProtKB-KW"/>
</dbReference>